<evidence type="ECO:0000313" key="2">
    <source>
        <dbReference type="EMBL" id="MCK9687805.1"/>
    </source>
</evidence>
<dbReference type="Gene3D" id="1.10.260.40">
    <property type="entry name" value="lambda repressor-like DNA-binding domains"/>
    <property type="match status" value="1"/>
</dbReference>
<sequence length="266" mass="28922">MTSIALPPQAGVGDLLREWRQRRRLSQLELAGEADISTRHLSFVENGRSVPSRGMLMRLAERLDMPLRARNEMLHAAGFAALYSERALDAPEMSVARRTVDAVLNAHAPFPALAVDRHWTLVASNAAIAPLLAGVSPALLQGEVNVLRLSLHPEGLAPRIDNLAEWRAHLLARLQQQIDRSGDAQLVALHAELAAYPTRAADTPAHDFGGIAVPLRLRVPGLDVPLSLISTTTVFGTPVDVTLSELALECFYPADDRTREALQRAA</sequence>
<reference evidence="2" key="1">
    <citation type="submission" date="2021-11" db="EMBL/GenBank/DDBJ databases">
        <title>BS-T2-15 a new species belonging to the Comamonadaceae family isolated from the soil of a French oak forest.</title>
        <authorList>
            <person name="Mieszkin S."/>
            <person name="Alain K."/>
        </authorList>
    </citation>
    <scope>NUCLEOTIDE SEQUENCE</scope>
    <source>
        <strain evidence="2">BS-T2-15</strain>
    </source>
</reference>
<dbReference type="GO" id="GO:0003677">
    <property type="term" value="F:DNA binding"/>
    <property type="evidence" value="ECO:0007669"/>
    <property type="project" value="InterPro"/>
</dbReference>
<dbReference type="Proteomes" id="UP001139353">
    <property type="component" value="Unassembled WGS sequence"/>
</dbReference>
<dbReference type="InterPro" id="IPR001387">
    <property type="entry name" value="Cro/C1-type_HTH"/>
</dbReference>
<dbReference type="EMBL" id="JAJLJH010000006">
    <property type="protein sequence ID" value="MCK9687805.1"/>
    <property type="molecule type" value="Genomic_DNA"/>
</dbReference>
<dbReference type="InterPro" id="IPR041413">
    <property type="entry name" value="MLTR_LBD"/>
</dbReference>
<dbReference type="InterPro" id="IPR010982">
    <property type="entry name" value="Lambda_DNA-bd_dom_sf"/>
</dbReference>
<keyword evidence="3" id="KW-1185">Reference proteome</keyword>
<dbReference type="SUPFAM" id="SSF47413">
    <property type="entry name" value="lambda repressor-like DNA-binding domains"/>
    <property type="match status" value="1"/>
</dbReference>
<dbReference type="Gene3D" id="3.30.450.180">
    <property type="match status" value="1"/>
</dbReference>
<dbReference type="CDD" id="cd00093">
    <property type="entry name" value="HTH_XRE"/>
    <property type="match status" value="1"/>
</dbReference>
<accession>A0A9X1YMQ4</accession>
<dbReference type="Pfam" id="PF17765">
    <property type="entry name" value="MLTR_LBD"/>
    <property type="match status" value="1"/>
</dbReference>
<dbReference type="PANTHER" id="PTHR35010">
    <property type="entry name" value="BLL4672 PROTEIN-RELATED"/>
    <property type="match status" value="1"/>
</dbReference>
<dbReference type="PANTHER" id="PTHR35010:SF4">
    <property type="entry name" value="BLL5781 PROTEIN"/>
    <property type="match status" value="1"/>
</dbReference>
<organism evidence="2 3">
    <name type="scientific">Scleromatobacter humisilvae</name>
    <dbReference type="NCBI Taxonomy" id="2897159"/>
    <lineage>
        <taxon>Bacteria</taxon>
        <taxon>Pseudomonadati</taxon>
        <taxon>Pseudomonadota</taxon>
        <taxon>Betaproteobacteria</taxon>
        <taxon>Burkholderiales</taxon>
        <taxon>Sphaerotilaceae</taxon>
        <taxon>Scleromatobacter</taxon>
    </lineage>
</organism>
<evidence type="ECO:0000259" key="1">
    <source>
        <dbReference type="PROSITE" id="PS50943"/>
    </source>
</evidence>
<feature type="domain" description="HTH cro/C1-type" evidence="1">
    <location>
        <begin position="16"/>
        <end position="70"/>
    </location>
</feature>
<comment type="caution">
    <text evidence="2">The sequence shown here is derived from an EMBL/GenBank/DDBJ whole genome shotgun (WGS) entry which is preliminary data.</text>
</comment>
<protein>
    <submittedName>
        <fullName evidence="2">Helix-turn-helix transcriptional regulator</fullName>
    </submittedName>
</protein>
<proteinExistence type="predicted"/>
<gene>
    <name evidence="2" type="ORF">LPC04_19045</name>
</gene>
<dbReference type="PROSITE" id="PS50943">
    <property type="entry name" value="HTH_CROC1"/>
    <property type="match status" value="1"/>
</dbReference>
<evidence type="ECO:0000313" key="3">
    <source>
        <dbReference type="Proteomes" id="UP001139353"/>
    </source>
</evidence>
<dbReference type="Pfam" id="PF01381">
    <property type="entry name" value="HTH_3"/>
    <property type="match status" value="1"/>
</dbReference>
<dbReference type="SMART" id="SM00530">
    <property type="entry name" value="HTH_XRE"/>
    <property type="match status" value="1"/>
</dbReference>
<name>A0A9X1YMQ4_9BURK</name>
<dbReference type="RefSeq" id="WP_275683852.1">
    <property type="nucleotide sequence ID" value="NZ_JAJLJH010000006.1"/>
</dbReference>
<dbReference type="AlphaFoldDB" id="A0A9X1YMQ4"/>